<accession>A0A848FZN8</accession>
<proteinExistence type="predicted"/>
<reference evidence="1 2" key="1">
    <citation type="submission" date="2020-04" db="EMBL/GenBank/DDBJ databases">
        <title>Zoogloea sp. G-4-1-14 isolated from soil.</title>
        <authorList>
            <person name="Dahal R.H."/>
        </authorList>
    </citation>
    <scope>NUCLEOTIDE SEQUENCE [LARGE SCALE GENOMIC DNA]</scope>
    <source>
        <strain evidence="1 2">G-4-1-14</strain>
    </source>
</reference>
<keyword evidence="2" id="KW-1185">Reference proteome</keyword>
<organism evidence="1 2">
    <name type="scientific">Zoogloea dura</name>
    <dbReference type="NCBI Taxonomy" id="2728840"/>
    <lineage>
        <taxon>Bacteria</taxon>
        <taxon>Pseudomonadati</taxon>
        <taxon>Pseudomonadota</taxon>
        <taxon>Betaproteobacteria</taxon>
        <taxon>Rhodocyclales</taxon>
        <taxon>Zoogloeaceae</taxon>
        <taxon>Zoogloea</taxon>
    </lineage>
</organism>
<dbReference type="RefSeq" id="WP_169143966.1">
    <property type="nucleotide sequence ID" value="NZ_JABBGA010000001.1"/>
</dbReference>
<comment type="caution">
    <text evidence="1">The sequence shown here is derived from an EMBL/GenBank/DDBJ whole genome shotgun (WGS) entry which is preliminary data.</text>
</comment>
<protein>
    <submittedName>
        <fullName evidence="1">Uncharacterized protein</fullName>
    </submittedName>
</protein>
<gene>
    <name evidence="1" type="ORF">HHL15_01095</name>
</gene>
<dbReference type="EMBL" id="JABBGA010000001">
    <property type="protein sequence ID" value="NML24329.1"/>
    <property type="molecule type" value="Genomic_DNA"/>
</dbReference>
<evidence type="ECO:0000313" key="2">
    <source>
        <dbReference type="Proteomes" id="UP000580043"/>
    </source>
</evidence>
<dbReference type="Proteomes" id="UP000580043">
    <property type="component" value="Unassembled WGS sequence"/>
</dbReference>
<sequence length="145" mass="14476">MTVKSSTGLRNHVLAVGSVKDALDGSVIKLYGGAIPADADAAESGTLLCTVSANSTGTPVSFNPTAESGVLAKNSGEVWAGAVTLGGTCTHYRIVKPADTGASSTTDIRAQGTVGLIGADLNVSNNVLVASAIQNIDYFVVALPA</sequence>
<name>A0A848FZN8_9RHOO</name>
<evidence type="ECO:0000313" key="1">
    <source>
        <dbReference type="EMBL" id="NML24329.1"/>
    </source>
</evidence>
<dbReference type="AlphaFoldDB" id="A0A848FZN8"/>